<dbReference type="SUPFAM" id="SSF50022">
    <property type="entry name" value="ISP domain"/>
    <property type="match status" value="1"/>
</dbReference>
<dbReference type="GO" id="GO:0004497">
    <property type="term" value="F:monooxygenase activity"/>
    <property type="evidence" value="ECO:0007669"/>
    <property type="project" value="UniProtKB-ARBA"/>
</dbReference>
<dbReference type="PATRIC" id="fig|67356.5.peg.8582"/>
<keyword evidence="3" id="KW-0479">Metal-binding</keyword>
<dbReference type="PANTHER" id="PTHR43756:SF5">
    <property type="entry name" value="CHOLINE MONOOXYGENASE, CHLOROPLASTIC"/>
    <property type="match status" value="1"/>
</dbReference>
<evidence type="ECO:0000259" key="7">
    <source>
        <dbReference type="PROSITE" id="PS51296"/>
    </source>
</evidence>
<keyword evidence="4" id="KW-0560">Oxidoreductase</keyword>
<dbReference type="PROSITE" id="PS51296">
    <property type="entry name" value="RIESKE"/>
    <property type="match status" value="1"/>
</dbReference>
<accession>A0A0L8KQS2</accession>
<sequence length="209" mass="23643">MTITNLPPSLIPTLPGEYYTAPEVFAQEQERVFEAMWFCAARASELARPGAFRTCQVGRESVLISRSRDGSVKAFLNICRHRGAKLCTEESGEVKRAFQCPYHAWTYGLDGKLVAAPNLTSMPDIDRTEYGLINVHVREWLGYVWVCLAENPPSFEADVIGDVVSRLGDVESIERYGIENLSVGRRIVYDVRANWKLIIENFMECYHCA</sequence>
<proteinExistence type="predicted"/>
<dbReference type="InterPro" id="IPR015879">
    <property type="entry name" value="Ring_hydroxy_dOase_asu_C_dom"/>
</dbReference>
<dbReference type="GO" id="GO:0005506">
    <property type="term" value="F:iron ion binding"/>
    <property type="evidence" value="ECO:0007669"/>
    <property type="project" value="InterPro"/>
</dbReference>
<keyword evidence="6" id="KW-0411">Iron-sulfur</keyword>
<gene>
    <name evidence="8" type="ORF">ADK37_40105</name>
</gene>
<evidence type="ECO:0000256" key="1">
    <source>
        <dbReference type="ARBA" id="ARBA00001962"/>
    </source>
</evidence>
<dbReference type="Proteomes" id="UP000037251">
    <property type="component" value="Unassembled WGS sequence"/>
</dbReference>
<dbReference type="GO" id="GO:0016705">
    <property type="term" value="F:oxidoreductase activity, acting on paired donors, with incorporation or reduction of molecular oxygen"/>
    <property type="evidence" value="ECO:0007669"/>
    <property type="project" value="UniProtKB-ARBA"/>
</dbReference>
<dbReference type="Gene3D" id="3.90.380.10">
    <property type="entry name" value="Naphthalene 1,2-dioxygenase Alpha Subunit, Chain A, domain 1"/>
    <property type="match status" value="1"/>
</dbReference>
<dbReference type="Gene3D" id="2.102.10.10">
    <property type="entry name" value="Rieske [2Fe-2S] iron-sulphur domain"/>
    <property type="match status" value="1"/>
</dbReference>
<dbReference type="eggNOG" id="COG4638">
    <property type="taxonomic scope" value="Bacteria"/>
</dbReference>
<keyword evidence="9" id="KW-1185">Reference proteome</keyword>
<feature type="domain" description="Rieske" evidence="7">
    <location>
        <begin position="37"/>
        <end position="146"/>
    </location>
</feature>
<dbReference type="STRING" id="67356.AQJ84_05305"/>
<dbReference type="InterPro" id="IPR036922">
    <property type="entry name" value="Rieske_2Fe-2S_sf"/>
</dbReference>
<keyword evidence="5" id="KW-0408">Iron</keyword>
<evidence type="ECO:0000313" key="9">
    <source>
        <dbReference type="Proteomes" id="UP000037251"/>
    </source>
</evidence>
<evidence type="ECO:0000256" key="2">
    <source>
        <dbReference type="ARBA" id="ARBA00022714"/>
    </source>
</evidence>
<evidence type="ECO:0000256" key="3">
    <source>
        <dbReference type="ARBA" id="ARBA00022723"/>
    </source>
</evidence>
<dbReference type="GO" id="GO:0051537">
    <property type="term" value="F:2 iron, 2 sulfur cluster binding"/>
    <property type="evidence" value="ECO:0007669"/>
    <property type="project" value="UniProtKB-KW"/>
</dbReference>
<dbReference type="InterPro" id="IPR017941">
    <property type="entry name" value="Rieske_2Fe-2S"/>
</dbReference>
<dbReference type="PRINTS" id="PR00090">
    <property type="entry name" value="RNGDIOXGNASE"/>
</dbReference>
<comment type="caution">
    <text evidence="8">The sequence shown here is derived from an EMBL/GenBank/DDBJ whole genome shotgun (WGS) entry which is preliminary data.</text>
</comment>
<reference evidence="9" key="1">
    <citation type="submission" date="2015-07" db="EMBL/GenBank/DDBJ databases">
        <authorList>
            <person name="Ju K.-S."/>
            <person name="Doroghazi J.R."/>
            <person name="Metcalf W.W."/>
        </authorList>
    </citation>
    <scope>NUCLEOTIDE SEQUENCE [LARGE SCALE GENOMIC DNA]</scope>
    <source>
        <strain evidence="9">NRRL 2290</strain>
    </source>
</reference>
<dbReference type="Pfam" id="PF00355">
    <property type="entry name" value="Rieske"/>
    <property type="match status" value="1"/>
</dbReference>
<evidence type="ECO:0000313" key="8">
    <source>
        <dbReference type="EMBL" id="KOG28205.1"/>
    </source>
</evidence>
<dbReference type="AlphaFoldDB" id="A0A0L8KQS2"/>
<keyword evidence="2" id="KW-0001">2Fe-2S</keyword>
<dbReference type="PANTHER" id="PTHR43756">
    <property type="entry name" value="CHOLINE MONOOXYGENASE, CHLOROPLASTIC"/>
    <property type="match status" value="1"/>
</dbReference>
<dbReference type="InterPro" id="IPR001663">
    <property type="entry name" value="Rng_hydr_dOase-A"/>
</dbReference>
<evidence type="ECO:0000256" key="5">
    <source>
        <dbReference type="ARBA" id="ARBA00023004"/>
    </source>
</evidence>
<protein>
    <submittedName>
        <fullName evidence="8">2Fe-2S ferredoxin</fullName>
    </submittedName>
</protein>
<dbReference type="EMBL" id="LGUS01000236">
    <property type="protein sequence ID" value="KOG28205.1"/>
    <property type="molecule type" value="Genomic_DNA"/>
</dbReference>
<comment type="cofactor">
    <cofactor evidence="1">
        <name>Fe cation</name>
        <dbReference type="ChEBI" id="CHEBI:24875"/>
    </cofactor>
</comment>
<dbReference type="SUPFAM" id="SSF55961">
    <property type="entry name" value="Bet v1-like"/>
    <property type="match status" value="1"/>
</dbReference>
<organism evidence="8 9">
    <name type="scientific">Streptomyces resistomycificus</name>
    <dbReference type="NCBI Taxonomy" id="67356"/>
    <lineage>
        <taxon>Bacteria</taxon>
        <taxon>Bacillati</taxon>
        <taxon>Actinomycetota</taxon>
        <taxon>Actinomycetes</taxon>
        <taxon>Kitasatosporales</taxon>
        <taxon>Streptomycetaceae</taxon>
        <taxon>Streptomyces</taxon>
        <taxon>Streptomyces aurantiacus group</taxon>
    </lineage>
</organism>
<name>A0A0L8KQS2_9ACTN</name>
<dbReference type="CDD" id="cd03469">
    <property type="entry name" value="Rieske_RO_Alpha_N"/>
    <property type="match status" value="1"/>
</dbReference>
<evidence type="ECO:0000256" key="4">
    <source>
        <dbReference type="ARBA" id="ARBA00023002"/>
    </source>
</evidence>
<feature type="non-terminal residue" evidence="8">
    <location>
        <position position="209"/>
    </location>
</feature>
<evidence type="ECO:0000256" key="6">
    <source>
        <dbReference type="ARBA" id="ARBA00023014"/>
    </source>
</evidence>
<dbReference type="Pfam" id="PF00848">
    <property type="entry name" value="Ring_hydroxyl_A"/>
    <property type="match status" value="1"/>
</dbReference>
<dbReference type="RefSeq" id="WP_157875055.1">
    <property type="nucleotide sequence ID" value="NZ_LGUS01000236.1"/>
</dbReference>